<evidence type="ECO:0000313" key="2">
    <source>
        <dbReference type="EMBL" id="KRG72740.1"/>
    </source>
</evidence>
<reference evidence="2 3" key="1">
    <citation type="submission" date="2015-05" db="EMBL/GenBank/DDBJ databases">
        <title>Genome sequencing and analysis of members of genus Stenotrophomonas.</title>
        <authorList>
            <person name="Patil P.P."/>
            <person name="Midha S."/>
            <person name="Patil P.B."/>
        </authorList>
    </citation>
    <scope>NUCLEOTIDE SEQUENCE [LARGE SCALE GENOMIC DNA]</scope>
    <source>
        <strain evidence="2 3">DSM 21508</strain>
    </source>
</reference>
<gene>
    <name evidence="2" type="ORF">ABB28_14170</name>
</gene>
<dbReference type="InterPro" id="IPR007470">
    <property type="entry name" value="HemX"/>
</dbReference>
<dbReference type="PANTHER" id="PTHR38043">
    <property type="entry name" value="PROTEIN HEMX"/>
    <property type="match status" value="1"/>
</dbReference>
<evidence type="ECO:0000313" key="3">
    <source>
        <dbReference type="Proteomes" id="UP000051386"/>
    </source>
</evidence>
<dbReference type="EMBL" id="LDJK01000068">
    <property type="protein sequence ID" value="KRG72740.1"/>
    <property type="molecule type" value="Genomic_DNA"/>
</dbReference>
<keyword evidence="2" id="KW-0489">Methyltransferase</keyword>
<evidence type="ECO:0000256" key="1">
    <source>
        <dbReference type="SAM" id="Phobius"/>
    </source>
</evidence>
<dbReference type="GO" id="GO:0008168">
    <property type="term" value="F:methyltransferase activity"/>
    <property type="evidence" value="ECO:0007669"/>
    <property type="project" value="UniProtKB-KW"/>
</dbReference>
<dbReference type="PANTHER" id="PTHR38043:SF1">
    <property type="entry name" value="PROTEIN HEMX"/>
    <property type="match status" value="1"/>
</dbReference>
<comment type="caution">
    <text evidence="2">The sequence shown here is derived from an EMBL/GenBank/DDBJ whole genome shotgun (WGS) entry which is preliminary data.</text>
</comment>
<proteinExistence type="predicted"/>
<organism evidence="2 3">
    <name type="scientific">Stenotrophomonas chelatiphaga</name>
    <dbReference type="NCBI Taxonomy" id="517011"/>
    <lineage>
        <taxon>Bacteria</taxon>
        <taxon>Pseudomonadati</taxon>
        <taxon>Pseudomonadota</taxon>
        <taxon>Gammaproteobacteria</taxon>
        <taxon>Lysobacterales</taxon>
        <taxon>Lysobacteraceae</taxon>
        <taxon>Stenotrophomonas</taxon>
    </lineage>
</organism>
<accession>A0A0R0D4C9</accession>
<sequence>MTENPPPTPPQRSLRWIVPLVIVLLLVAASGWGWHAFQQWQEKTRLQSQADAVRLQGLLDSVDALRRDQRAASARLQDAASTNRVLRDEVLGLGQRSALIEENLARLAESARQDRHALHVDEAELLLTQAAQRLEGADDLAGARRLYALAATQLEDLPSADGLNLRQALLQERNVLDAAGNGPRAEVRQRLAAVADALQTLPLHTPQSPADATRVRPWWEIALAPFVQITPSRLSGPLTDAQRVAGADALQVELTLARAAVERGDSTALQQALDRIEHGMTRLWPDSPDLRRQRAELRALRSAPLRLGAPELGSTLQQLRTLRDGETPL</sequence>
<keyword evidence="2" id="KW-0808">Transferase</keyword>
<dbReference type="GO" id="GO:0032259">
    <property type="term" value="P:methylation"/>
    <property type="evidence" value="ECO:0007669"/>
    <property type="project" value="UniProtKB-KW"/>
</dbReference>
<keyword evidence="3" id="KW-1185">Reference proteome</keyword>
<dbReference type="Proteomes" id="UP000051386">
    <property type="component" value="Unassembled WGS sequence"/>
</dbReference>
<keyword evidence="1" id="KW-0812">Transmembrane</keyword>
<dbReference type="Pfam" id="PF04375">
    <property type="entry name" value="HemX"/>
    <property type="match status" value="1"/>
</dbReference>
<keyword evidence="1" id="KW-0472">Membrane</keyword>
<dbReference type="RefSeq" id="WP_057509231.1">
    <property type="nucleotide sequence ID" value="NZ_LDJK01000068.1"/>
</dbReference>
<feature type="transmembrane region" description="Helical" evidence="1">
    <location>
        <begin position="16"/>
        <end position="37"/>
    </location>
</feature>
<dbReference type="PATRIC" id="fig|517011.3.peg.2756"/>
<keyword evidence="1" id="KW-1133">Transmembrane helix</keyword>
<name>A0A0R0D4C9_9GAMM</name>
<protein>
    <submittedName>
        <fullName evidence="2">Uroporphyrin-III methyltransferase</fullName>
    </submittedName>
</protein>
<dbReference type="AlphaFoldDB" id="A0A0R0D4C9"/>